<dbReference type="PANTHER" id="PTHR11863">
    <property type="entry name" value="STEROL DESATURASE"/>
    <property type="match status" value="1"/>
</dbReference>
<dbReference type="EMBL" id="KQ257460">
    <property type="protein sequence ID" value="KNC98589.1"/>
    <property type="molecule type" value="Genomic_DNA"/>
</dbReference>
<keyword evidence="3" id="KW-1133">Transmembrane helix</keyword>
<dbReference type="FunCoup" id="A0A0L0HCI8">
    <property type="interactions" value="117"/>
</dbReference>
<evidence type="ECO:0000256" key="4">
    <source>
        <dbReference type="ARBA" id="ARBA00023136"/>
    </source>
</evidence>
<dbReference type="OMA" id="IVHEFIY"/>
<evidence type="ECO:0000313" key="7">
    <source>
        <dbReference type="Proteomes" id="UP000053201"/>
    </source>
</evidence>
<keyword evidence="4" id="KW-0472">Membrane</keyword>
<dbReference type="GeneID" id="27689597"/>
<organism evidence="6 7">
    <name type="scientific">Spizellomyces punctatus (strain DAOM BR117)</name>
    <dbReference type="NCBI Taxonomy" id="645134"/>
    <lineage>
        <taxon>Eukaryota</taxon>
        <taxon>Fungi</taxon>
        <taxon>Fungi incertae sedis</taxon>
        <taxon>Chytridiomycota</taxon>
        <taxon>Chytridiomycota incertae sedis</taxon>
        <taxon>Chytridiomycetes</taxon>
        <taxon>Spizellomycetales</taxon>
        <taxon>Spizellomycetaceae</taxon>
        <taxon>Spizellomyces</taxon>
    </lineage>
</organism>
<sequence length="294" mass="34464">MSLHRPVGASFNASSAHYTPTYLERQWVGLFENASHPALKLALVLFIWHEVVFFGRFLPYYIMDQIPFFKKWKIQENKENTPEMYWKCVKSVIQSQLFVQLPMMLLFHPTATWLGMRFLEVPFPSWTTIALSCLFCLVVEDCYHYFAHRLMHHGPFYKYIHKLHHEFQAPFGIAAEYAHPIEVLVVGQGFFIGPVALLAMGVDMHVLTMAVWLAVRLIETVDVHAGYDFPWSIHKILPFWGGADFHDYHHMAFVGNYSSSFRWWDWIFGTDAAYNVWKAKQQEKPRSKQVVKQD</sequence>
<keyword evidence="7" id="KW-1185">Reference proteome</keyword>
<dbReference type="RefSeq" id="XP_016606629.1">
    <property type="nucleotide sequence ID" value="XM_016754487.1"/>
</dbReference>
<dbReference type="VEuPathDB" id="FungiDB:SPPG_06274"/>
<dbReference type="GO" id="GO:0005886">
    <property type="term" value="C:plasma membrane"/>
    <property type="evidence" value="ECO:0007669"/>
    <property type="project" value="EnsemblFungi"/>
</dbReference>
<reference evidence="6 7" key="1">
    <citation type="submission" date="2009-08" db="EMBL/GenBank/DDBJ databases">
        <title>The Genome Sequence of Spizellomyces punctatus strain DAOM BR117.</title>
        <authorList>
            <consortium name="The Broad Institute Genome Sequencing Platform"/>
            <person name="Russ C."/>
            <person name="Cuomo C."/>
            <person name="Shea T."/>
            <person name="Young S.K."/>
            <person name="Zeng Q."/>
            <person name="Koehrsen M."/>
            <person name="Haas B."/>
            <person name="Borodovsky M."/>
            <person name="Guigo R."/>
            <person name="Alvarado L."/>
            <person name="Berlin A."/>
            <person name="Bochicchio J."/>
            <person name="Borenstein D."/>
            <person name="Chapman S."/>
            <person name="Chen Z."/>
            <person name="Engels R."/>
            <person name="Freedman E."/>
            <person name="Gellesch M."/>
            <person name="Goldberg J."/>
            <person name="Griggs A."/>
            <person name="Gujja S."/>
            <person name="Heiman D."/>
            <person name="Hepburn T."/>
            <person name="Howarth C."/>
            <person name="Jen D."/>
            <person name="Larson L."/>
            <person name="Lewis B."/>
            <person name="Mehta T."/>
            <person name="Park D."/>
            <person name="Pearson M."/>
            <person name="Roberts A."/>
            <person name="Saif S."/>
            <person name="Shenoy N."/>
            <person name="Sisk P."/>
            <person name="Stolte C."/>
            <person name="Sykes S."/>
            <person name="Thomson T."/>
            <person name="Walk T."/>
            <person name="White J."/>
            <person name="Yandava C."/>
            <person name="Burger G."/>
            <person name="Gray M.W."/>
            <person name="Holland P.W.H."/>
            <person name="King N."/>
            <person name="Lang F.B.F."/>
            <person name="Roger A.J."/>
            <person name="Ruiz-Trillo I."/>
            <person name="Lander E."/>
            <person name="Nusbaum C."/>
        </authorList>
    </citation>
    <scope>NUCLEOTIDE SEQUENCE [LARGE SCALE GENOMIC DNA]</scope>
    <source>
        <strain evidence="6 7">DAOM BR117</strain>
    </source>
</reference>
<proteinExistence type="predicted"/>
<dbReference type="GO" id="GO:0006696">
    <property type="term" value="P:ergosterol biosynthetic process"/>
    <property type="evidence" value="ECO:0007669"/>
    <property type="project" value="EnsemblFungi"/>
</dbReference>
<comment type="subcellular location">
    <subcellularLocation>
        <location evidence="1">Membrane</location>
    </subcellularLocation>
</comment>
<dbReference type="InterPro" id="IPR006694">
    <property type="entry name" value="Fatty_acid_hydroxylase"/>
</dbReference>
<feature type="domain" description="Fatty acid hydroxylase" evidence="5">
    <location>
        <begin position="134"/>
        <end position="270"/>
    </location>
</feature>
<evidence type="ECO:0000256" key="2">
    <source>
        <dbReference type="ARBA" id="ARBA00022692"/>
    </source>
</evidence>
<evidence type="ECO:0000256" key="3">
    <source>
        <dbReference type="ARBA" id="ARBA00022989"/>
    </source>
</evidence>
<accession>A0A0L0HCI8</accession>
<name>A0A0L0HCI8_SPIPD</name>
<dbReference type="Pfam" id="PF04116">
    <property type="entry name" value="FA_hydroxylase"/>
    <property type="match status" value="1"/>
</dbReference>
<dbReference type="eggNOG" id="KOG0873">
    <property type="taxonomic scope" value="Eukaryota"/>
</dbReference>
<keyword evidence="2" id="KW-0812">Transmembrane</keyword>
<dbReference type="InParanoid" id="A0A0L0HCI8"/>
<evidence type="ECO:0000313" key="6">
    <source>
        <dbReference type="EMBL" id="KNC98589.1"/>
    </source>
</evidence>
<protein>
    <recommendedName>
        <fullName evidence="5">Fatty acid hydroxylase domain-containing protein</fullName>
    </recommendedName>
</protein>
<dbReference type="Proteomes" id="UP000053201">
    <property type="component" value="Unassembled WGS sequence"/>
</dbReference>
<gene>
    <name evidence="6" type="ORF">SPPG_06274</name>
</gene>
<dbReference type="InterPro" id="IPR050307">
    <property type="entry name" value="Sterol_Desaturase_Related"/>
</dbReference>
<dbReference type="GO" id="GO:0000254">
    <property type="term" value="F:C-4 methylsterol oxidase activity"/>
    <property type="evidence" value="ECO:0007669"/>
    <property type="project" value="EnsemblFungi"/>
</dbReference>
<evidence type="ECO:0000259" key="5">
    <source>
        <dbReference type="Pfam" id="PF04116"/>
    </source>
</evidence>
<dbReference type="AlphaFoldDB" id="A0A0L0HCI8"/>
<evidence type="ECO:0000256" key="1">
    <source>
        <dbReference type="ARBA" id="ARBA00004370"/>
    </source>
</evidence>
<dbReference type="STRING" id="645134.A0A0L0HCI8"/>
<dbReference type="GO" id="GO:0005506">
    <property type="term" value="F:iron ion binding"/>
    <property type="evidence" value="ECO:0007669"/>
    <property type="project" value="InterPro"/>
</dbReference>
<dbReference type="OrthoDB" id="1658724at2759"/>
<dbReference type="GO" id="GO:0005789">
    <property type="term" value="C:endoplasmic reticulum membrane"/>
    <property type="evidence" value="ECO:0007669"/>
    <property type="project" value="EnsemblFungi"/>
</dbReference>